<dbReference type="EMBL" id="KR013001">
    <property type="protein sequence ID" value="AKG95400.1"/>
    <property type="molecule type" value="Genomic_DNA"/>
</dbReference>
<keyword evidence="1" id="KW-0812">Transmembrane</keyword>
<gene>
    <name evidence="2" type="primary">nad6</name>
</gene>
<name>A0A0G2T4J3_9CRUS</name>
<evidence type="ECO:0000313" key="2">
    <source>
        <dbReference type="EMBL" id="AKG95400.1"/>
    </source>
</evidence>
<proteinExistence type="predicted"/>
<dbReference type="AlphaFoldDB" id="A0A0G2T4J3"/>
<feature type="transmembrane region" description="Helical" evidence="1">
    <location>
        <begin position="81"/>
        <end position="97"/>
    </location>
</feature>
<geneLocation type="mitochondrion" evidence="2"/>
<sequence>MFFMMACMALSCLMILVEGPQILVAFLVLLSFIMVIFLSLMVSVWYSYILFLVFLGGMLVVFVYVSGLAPSVKTNYNYENYLKIASCLIVVVFFLKMDSGSMVLFKADSFSVGSEGSVYLLMSNSSYKLYLFVVGYLLLTLSCVCGLVKSYEGPLKKF</sequence>
<keyword evidence="1" id="KW-0472">Membrane</keyword>
<organism evidence="2">
    <name type="scientific">Trachelipus rathkii</name>
    <dbReference type="NCBI Taxonomy" id="1720764"/>
    <lineage>
        <taxon>Eukaryota</taxon>
        <taxon>Metazoa</taxon>
        <taxon>Ecdysozoa</taxon>
        <taxon>Arthropoda</taxon>
        <taxon>Crustacea</taxon>
        <taxon>Multicrustacea</taxon>
        <taxon>Malacostraca</taxon>
        <taxon>Eumalacostraca</taxon>
        <taxon>Peracarida</taxon>
        <taxon>Isopoda</taxon>
        <taxon>Oniscidea</taxon>
        <taxon>Crinocheta</taxon>
        <taxon>Trachelipodidae</taxon>
        <taxon>Trachelipus</taxon>
    </lineage>
</organism>
<feature type="transmembrane region" description="Helical" evidence="1">
    <location>
        <begin position="21"/>
        <end position="42"/>
    </location>
</feature>
<accession>A0A0G2T4J3</accession>
<reference evidence="2" key="1">
    <citation type="journal article" date="2015" name="G3 (Bethesda)">
        <title>Multiple Conserved Heteroplasmic Sites in tRNA Genes in the Mitochondrial Genomes of Terrestrial Isopods (Oniscidea).</title>
        <authorList>
            <person name="Chandler C.H."/>
            <person name="Badawi M."/>
            <person name="Moumen B."/>
            <person name="Greve P."/>
            <person name="Cordaux R."/>
        </authorList>
    </citation>
    <scope>NUCLEOTIDE SEQUENCE</scope>
</reference>
<feature type="transmembrane region" description="Helical" evidence="1">
    <location>
        <begin position="48"/>
        <end position="69"/>
    </location>
</feature>
<reference evidence="3" key="2">
    <citation type="journal article" date="2017" name="Genetics">
        <title>Untangling Heteroplasmy, Structure, and Evolution of an Atypical Mitochondrial Genome by PacBio Sequencing.</title>
        <authorList>
            <person name="Peccoud J."/>
            <person name="Chebbi M.A."/>
            <person name="Cormier A."/>
            <person name="Moumen B."/>
            <person name="Gilbert C."/>
            <person name="Marcade I."/>
            <person name="Chandler C."/>
            <person name="Cordaux R."/>
        </authorList>
    </citation>
    <scope>NUCLEOTIDE SEQUENCE</scope>
</reference>
<protein>
    <submittedName>
        <fullName evidence="2">NADH dehydrogenase subunit 6</fullName>
    </submittedName>
</protein>
<keyword evidence="2" id="KW-0496">Mitochondrion</keyword>
<keyword evidence="1" id="KW-1133">Transmembrane helix</keyword>
<evidence type="ECO:0000313" key="3">
    <source>
        <dbReference type="EMBL" id="ASN74427.1"/>
    </source>
</evidence>
<evidence type="ECO:0000256" key="1">
    <source>
        <dbReference type="SAM" id="Phobius"/>
    </source>
</evidence>
<dbReference type="EMBL" id="MF187612">
    <property type="protein sequence ID" value="ASN74427.1"/>
    <property type="molecule type" value="Genomic_DNA"/>
</dbReference>
<feature type="transmembrane region" description="Helical" evidence="1">
    <location>
        <begin position="129"/>
        <end position="148"/>
    </location>
</feature>